<accession>A0A7M1SUY6</accession>
<reference evidence="4 5" key="1">
    <citation type="submission" date="2020-10" db="EMBL/GenBank/DDBJ databases">
        <title>Haloactinobacterium sp. RN3S43, a bacterium isolated from saline soil.</title>
        <authorList>
            <person name="Sun J.-Q."/>
        </authorList>
    </citation>
    <scope>NUCLEOTIDE SEQUENCE [LARGE SCALE GENOMIC DNA]</scope>
    <source>
        <strain evidence="4 5">RN3S43</strain>
    </source>
</reference>
<dbReference type="KEGG" id="halt:IM660_18515"/>
<dbReference type="Proteomes" id="UP000593758">
    <property type="component" value="Chromosome"/>
</dbReference>
<dbReference type="PANTHER" id="PTHR30061">
    <property type="entry name" value="MALTOSE-BINDING PERIPLASMIC PROTEIN"/>
    <property type="match status" value="1"/>
</dbReference>
<keyword evidence="2" id="KW-0813">Transport</keyword>
<keyword evidence="3" id="KW-0732">Signal</keyword>
<gene>
    <name evidence="4" type="ORF">IM660_18515</name>
</gene>
<dbReference type="EMBL" id="CP063169">
    <property type="protein sequence ID" value="QOR70552.1"/>
    <property type="molecule type" value="Genomic_DNA"/>
</dbReference>
<dbReference type="PANTHER" id="PTHR30061:SF50">
    <property type="entry name" value="MALTOSE_MALTODEXTRIN-BINDING PERIPLASMIC PROTEIN"/>
    <property type="match status" value="1"/>
</dbReference>
<dbReference type="GO" id="GO:0055052">
    <property type="term" value="C:ATP-binding cassette (ABC) transporter complex, substrate-binding subunit-containing"/>
    <property type="evidence" value="ECO:0007669"/>
    <property type="project" value="TreeGrafter"/>
</dbReference>
<dbReference type="AlphaFoldDB" id="A0A7M1SUY6"/>
<dbReference type="SUPFAM" id="SSF53850">
    <property type="entry name" value="Periplasmic binding protein-like II"/>
    <property type="match status" value="1"/>
</dbReference>
<dbReference type="RefSeq" id="WP_193497227.1">
    <property type="nucleotide sequence ID" value="NZ_CP063169.1"/>
</dbReference>
<evidence type="ECO:0000256" key="3">
    <source>
        <dbReference type="ARBA" id="ARBA00022729"/>
    </source>
</evidence>
<organism evidence="4 5">
    <name type="scientific">Ruania alkalisoli</name>
    <dbReference type="NCBI Taxonomy" id="2779775"/>
    <lineage>
        <taxon>Bacteria</taxon>
        <taxon>Bacillati</taxon>
        <taxon>Actinomycetota</taxon>
        <taxon>Actinomycetes</taxon>
        <taxon>Micrococcales</taxon>
        <taxon>Ruaniaceae</taxon>
        <taxon>Ruania</taxon>
    </lineage>
</organism>
<proteinExistence type="inferred from homology"/>
<evidence type="ECO:0000256" key="2">
    <source>
        <dbReference type="ARBA" id="ARBA00022448"/>
    </source>
</evidence>
<name>A0A7M1SUY6_9MICO</name>
<comment type="similarity">
    <text evidence="1">Belongs to the bacterial solute-binding protein 1 family.</text>
</comment>
<sequence>MTLTLRGMTWDHERGFDSIVAASSAYRSRAYAETGADVEIIWERRSLQAFADQGLESMAAEFDLLVIDHPHIPHAAHAGLLAPLPDGEGPAAFVGRSYETYRWQGAQYGMAIDAAAQVAAYRPDLLPEPPRTWPDVLELARDAVVLWPCKPIDAFASTFTLTSAVQGEDAGQRGRFGDPDAFAEAWETLGRLRDLVPEECLAENPIEVAERLAGSDRWCYVPLLYGYSNYARPGFRDRRLAWTDIPQSGGEPRGSMLGGAGLSVSARSEHRAEAVTFATWAGTGDVQRGVYAHAGGQPGHVAAWEDRQLDELTAGFFTGTRRTLELASLRPQHPRYMDVQNAACARVHRALVQREGAAVLLADLDEMFATLGDQHAGD</sequence>
<evidence type="ECO:0000313" key="5">
    <source>
        <dbReference type="Proteomes" id="UP000593758"/>
    </source>
</evidence>
<evidence type="ECO:0000256" key="1">
    <source>
        <dbReference type="ARBA" id="ARBA00008520"/>
    </source>
</evidence>
<dbReference type="Gene3D" id="3.40.190.10">
    <property type="entry name" value="Periplasmic binding protein-like II"/>
    <property type="match status" value="1"/>
</dbReference>
<evidence type="ECO:0000313" key="4">
    <source>
        <dbReference type="EMBL" id="QOR70552.1"/>
    </source>
</evidence>
<dbReference type="GO" id="GO:0015768">
    <property type="term" value="P:maltose transport"/>
    <property type="evidence" value="ECO:0007669"/>
    <property type="project" value="TreeGrafter"/>
</dbReference>
<dbReference type="GO" id="GO:0042956">
    <property type="term" value="P:maltodextrin transmembrane transport"/>
    <property type="evidence" value="ECO:0007669"/>
    <property type="project" value="TreeGrafter"/>
</dbReference>
<dbReference type="GO" id="GO:1901982">
    <property type="term" value="F:maltose binding"/>
    <property type="evidence" value="ECO:0007669"/>
    <property type="project" value="TreeGrafter"/>
</dbReference>
<dbReference type="Pfam" id="PF13416">
    <property type="entry name" value="SBP_bac_8"/>
    <property type="match status" value="1"/>
</dbReference>
<protein>
    <submittedName>
        <fullName evidence="4">Extracellular solute-binding protein</fullName>
    </submittedName>
</protein>
<keyword evidence="5" id="KW-1185">Reference proteome</keyword>
<dbReference type="InterPro" id="IPR006059">
    <property type="entry name" value="SBP"/>
</dbReference>